<gene>
    <name evidence="3" type="ORF">GCM10010921_20710</name>
</gene>
<evidence type="ECO:0000313" key="3">
    <source>
        <dbReference type="EMBL" id="GGH45368.1"/>
    </source>
</evidence>
<protein>
    <submittedName>
        <fullName evidence="3">Uncharacterized protein</fullName>
    </submittedName>
</protein>
<accession>A0A917IEK6</accession>
<evidence type="ECO:0000313" key="4">
    <source>
        <dbReference type="Proteomes" id="UP000657592"/>
    </source>
</evidence>
<dbReference type="Proteomes" id="UP000657592">
    <property type="component" value="Unassembled WGS sequence"/>
</dbReference>
<feature type="transmembrane region" description="Helical" evidence="2">
    <location>
        <begin position="24"/>
        <end position="46"/>
    </location>
</feature>
<evidence type="ECO:0000256" key="1">
    <source>
        <dbReference type="SAM" id="MobiDB-lite"/>
    </source>
</evidence>
<evidence type="ECO:0000256" key="2">
    <source>
        <dbReference type="SAM" id="Phobius"/>
    </source>
</evidence>
<proteinExistence type="predicted"/>
<reference evidence="3" key="1">
    <citation type="journal article" date="2014" name="Int. J. Syst. Evol. Microbiol.">
        <title>Complete genome sequence of Corynebacterium casei LMG S-19264T (=DSM 44701T), isolated from a smear-ripened cheese.</title>
        <authorList>
            <consortium name="US DOE Joint Genome Institute (JGI-PGF)"/>
            <person name="Walter F."/>
            <person name="Albersmeier A."/>
            <person name="Kalinowski J."/>
            <person name="Ruckert C."/>
        </authorList>
    </citation>
    <scope>NUCLEOTIDE SEQUENCE</scope>
    <source>
        <strain evidence="3">CGMCC 1.15794</strain>
    </source>
</reference>
<dbReference type="RefSeq" id="WP_188756211.1">
    <property type="nucleotide sequence ID" value="NZ_BMJY01000008.1"/>
</dbReference>
<feature type="compositionally biased region" description="Low complexity" evidence="1">
    <location>
        <begin position="99"/>
        <end position="108"/>
    </location>
</feature>
<keyword evidence="2" id="KW-0472">Membrane</keyword>
<name>A0A917IEK6_9MICO</name>
<keyword evidence="2" id="KW-1133">Transmembrane helix</keyword>
<dbReference type="AlphaFoldDB" id="A0A917IEK6"/>
<reference evidence="3" key="2">
    <citation type="submission" date="2020-09" db="EMBL/GenBank/DDBJ databases">
        <authorList>
            <person name="Sun Q."/>
            <person name="Zhou Y."/>
        </authorList>
    </citation>
    <scope>NUCLEOTIDE SEQUENCE</scope>
    <source>
        <strain evidence="3">CGMCC 1.15794</strain>
    </source>
</reference>
<organism evidence="3 4">
    <name type="scientific">Microbacterium album</name>
    <dbReference type="NCBI Taxonomy" id="2053191"/>
    <lineage>
        <taxon>Bacteria</taxon>
        <taxon>Bacillati</taxon>
        <taxon>Actinomycetota</taxon>
        <taxon>Actinomycetes</taxon>
        <taxon>Micrococcales</taxon>
        <taxon>Microbacteriaceae</taxon>
        <taxon>Microbacterium</taxon>
    </lineage>
</organism>
<dbReference type="EMBL" id="BMJY01000008">
    <property type="protein sequence ID" value="GGH45368.1"/>
    <property type="molecule type" value="Genomic_DNA"/>
</dbReference>
<sequence length="142" mass="15564">MPVLLPHELLADVGAFLASDGVQAFVLAIGWIVVIALAGAALFFAVRALVRGLVALVTAATRPVRAWFSRSEREYRRYRRAARRRMRDATRGMPPAATPPVTADAPSARLFQRDPAPRRISHAGWVERSRPAGPRDWSPAGD</sequence>
<feature type="region of interest" description="Disordered" evidence="1">
    <location>
        <begin position="85"/>
        <end position="142"/>
    </location>
</feature>
<keyword evidence="2" id="KW-0812">Transmembrane</keyword>
<comment type="caution">
    <text evidence="3">The sequence shown here is derived from an EMBL/GenBank/DDBJ whole genome shotgun (WGS) entry which is preliminary data.</text>
</comment>
<keyword evidence="4" id="KW-1185">Reference proteome</keyword>